<dbReference type="SUPFAM" id="SSF49899">
    <property type="entry name" value="Concanavalin A-like lectins/glucanases"/>
    <property type="match status" value="1"/>
</dbReference>
<sequence>MSSLQDTDDDLFGQRSKTGENQPADARQPLHRPFVVPNCYPAISRYWAIAHARAITSTDRKAADYPGSGDPTGGFVNYVSRSVAASKGLAKVINGQVYIGTDNTTKISTSSQGRDSIRLEAKESFNQGLLVADIAHMPGNACGIWPAFWTFNLDEDPYGEIDIIEGVMQQPNNIVSLHTCGACSFDFSASSGTDSRTNCNLGGESRGCSDEVVTNVDGCGNTGPSGSYGDKFNALGGGVYVTQVLTDTVKIWYFPKASIPADLKAGTPDPSKWPAPFFNPQKSSRGCNVANFFKKNSIIINITFCGAAVDQDTWDSVSTCKAKASTCNGFVAANPSAFSEAYWLFNSIKLYQ</sequence>
<evidence type="ECO:0000313" key="4">
    <source>
        <dbReference type="EMBL" id="KAK0720993.1"/>
    </source>
</evidence>
<feature type="region of interest" description="Disordered" evidence="1">
    <location>
        <begin position="1"/>
        <end position="30"/>
    </location>
</feature>
<dbReference type="PANTHER" id="PTHR10963">
    <property type="entry name" value="GLYCOSYL HYDROLASE-RELATED"/>
    <property type="match status" value="1"/>
</dbReference>
<name>A0AA40E399_9PEZI</name>
<dbReference type="Pfam" id="PF26113">
    <property type="entry name" value="GH16_XgeA"/>
    <property type="match status" value="1"/>
</dbReference>
<evidence type="ECO:0000313" key="3">
    <source>
        <dbReference type="EMBL" id="KAK0701125.1"/>
    </source>
</evidence>
<evidence type="ECO:0000256" key="1">
    <source>
        <dbReference type="SAM" id="MobiDB-lite"/>
    </source>
</evidence>
<evidence type="ECO:0000313" key="5">
    <source>
        <dbReference type="Proteomes" id="UP001172102"/>
    </source>
</evidence>
<organism evidence="4 5">
    <name type="scientific">Lasiosphaeris hirsuta</name>
    <dbReference type="NCBI Taxonomy" id="260670"/>
    <lineage>
        <taxon>Eukaryota</taxon>
        <taxon>Fungi</taxon>
        <taxon>Dikarya</taxon>
        <taxon>Ascomycota</taxon>
        <taxon>Pezizomycotina</taxon>
        <taxon>Sordariomycetes</taxon>
        <taxon>Sordariomycetidae</taxon>
        <taxon>Sordariales</taxon>
        <taxon>Lasiosphaeriaceae</taxon>
        <taxon>Lasiosphaeris</taxon>
    </lineage>
</organism>
<gene>
    <name evidence="4" type="ORF">B0H67DRAFT_644177</name>
    <name evidence="3" type="ORF">B0H67DRAFT_650564</name>
</gene>
<accession>A0AA40E399</accession>
<dbReference type="Proteomes" id="UP001172102">
    <property type="component" value="Unassembled WGS sequence"/>
</dbReference>
<dbReference type="PROSITE" id="PS51762">
    <property type="entry name" value="GH16_2"/>
    <property type="match status" value="1"/>
</dbReference>
<dbReference type="CDD" id="cd02181">
    <property type="entry name" value="GH16_fungal_Lam16A_glucanase"/>
    <property type="match status" value="1"/>
</dbReference>
<reference evidence="4" key="1">
    <citation type="submission" date="2023-06" db="EMBL/GenBank/DDBJ databases">
        <title>Genome-scale phylogeny and comparative genomics of the fungal order Sordariales.</title>
        <authorList>
            <consortium name="Lawrence Berkeley National Laboratory"/>
            <person name="Hensen N."/>
            <person name="Bonometti L."/>
            <person name="Westerberg I."/>
            <person name="Brannstrom I.O."/>
            <person name="Guillou S."/>
            <person name="Cros-Aarteil S."/>
            <person name="Calhoun S."/>
            <person name="Haridas S."/>
            <person name="Kuo A."/>
            <person name="Mondo S."/>
            <person name="Pangilinan J."/>
            <person name="Riley R."/>
            <person name="Labutti K."/>
            <person name="Andreopoulos B."/>
            <person name="Lipzen A."/>
            <person name="Chen C."/>
            <person name="Yanf M."/>
            <person name="Daum C."/>
            <person name="Ng V."/>
            <person name="Clum A."/>
            <person name="Steindorff A."/>
            <person name="Ohm R."/>
            <person name="Martin F."/>
            <person name="Silar P."/>
            <person name="Natvig D."/>
            <person name="Lalanne C."/>
            <person name="Gautier V."/>
            <person name="Ament-Velasquez S.L."/>
            <person name="Kruys A."/>
            <person name="Hutchinson M.I."/>
            <person name="Powell A.J."/>
            <person name="Barry K."/>
            <person name="Miller A.N."/>
            <person name="Grigoriev I.V."/>
            <person name="Debuchy R."/>
            <person name="Gladieux P."/>
            <person name="Thoren M.H."/>
            <person name="Johannesson H."/>
        </authorList>
    </citation>
    <scope>NUCLEOTIDE SEQUENCE</scope>
    <source>
        <strain evidence="4">SMH4607-1</strain>
    </source>
</reference>
<dbReference type="EMBL" id="JAUKUA010000011">
    <property type="protein sequence ID" value="KAK0701125.1"/>
    <property type="molecule type" value="Genomic_DNA"/>
</dbReference>
<feature type="domain" description="GH16" evidence="2">
    <location>
        <begin position="58"/>
        <end position="302"/>
    </location>
</feature>
<dbReference type="GO" id="GO:0004553">
    <property type="term" value="F:hydrolase activity, hydrolyzing O-glycosyl compounds"/>
    <property type="evidence" value="ECO:0007669"/>
    <property type="project" value="InterPro"/>
</dbReference>
<dbReference type="EMBL" id="JAUKUA010000003">
    <property type="protein sequence ID" value="KAK0720993.1"/>
    <property type="molecule type" value="Genomic_DNA"/>
</dbReference>
<dbReference type="PANTHER" id="PTHR10963:SF24">
    <property type="entry name" value="GLYCOSIDASE C21B10.07-RELATED"/>
    <property type="match status" value="1"/>
</dbReference>
<dbReference type="InterPro" id="IPR013320">
    <property type="entry name" value="ConA-like_dom_sf"/>
</dbReference>
<dbReference type="InterPro" id="IPR000757">
    <property type="entry name" value="Beta-glucanase-like"/>
</dbReference>
<comment type="caution">
    <text evidence="4">The sequence shown here is derived from an EMBL/GenBank/DDBJ whole genome shotgun (WGS) entry which is preliminary data.</text>
</comment>
<dbReference type="InterPro" id="IPR050546">
    <property type="entry name" value="Glycosyl_Hydrlase_16"/>
</dbReference>
<protein>
    <submittedName>
        <fullName evidence="4">Concanavalin A-like lectin/glucanase domain-containing protein</fullName>
    </submittedName>
</protein>
<dbReference type="GO" id="GO:0009251">
    <property type="term" value="P:glucan catabolic process"/>
    <property type="evidence" value="ECO:0007669"/>
    <property type="project" value="TreeGrafter"/>
</dbReference>
<dbReference type="AlphaFoldDB" id="A0AA40E399"/>
<keyword evidence="5" id="KW-1185">Reference proteome</keyword>
<feature type="compositionally biased region" description="Acidic residues" evidence="1">
    <location>
        <begin position="1"/>
        <end position="11"/>
    </location>
</feature>
<dbReference type="Gene3D" id="2.60.120.200">
    <property type="match status" value="1"/>
</dbReference>
<evidence type="ECO:0000259" key="2">
    <source>
        <dbReference type="PROSITE" id="PS51762"/>
    </source>
</evidence>
<proteinExistence type="predicted"/>